<dbReference type="AlphaFoldDB" id="A0A2S2PH93"/>
<dbReference type="EMBL" id="GGMR01016203">
    <property type="protein sequence ID" value="MBY28822.1"/>
    <property type="molecule type" value="Transcribed_RNA"/>
</dbReference>
<dbReference type="PANTHER" id="PTHR33939:SF1">
    <property type="entry name" value="DUF4371 DOMAIN-CONTAINING PROTEIN"/>
    <property type="match status" value="1"/>
</dbReference>
<dbReference type="InterPro" id="IPR036397">
    <property type="entry name" value="RNaseH_sf"/>
</dbReference>
<reference evidence="1" key="1">
    <citation type="submission" date="2018-04" db="EMBL/GenBank/DDBJ databases">
        <title>Transcriptome of Schizaphis graminum biotype I.</title>
        <authorList>
            <person name="Scully E.D."/>
            <person name="Geib S.M."/>
            <person name="Palmer N.A."/>
            <person name="Koch K."/>
            <person name="Bradshaw J."/>
            <person name="Heng-Moss T."/>
            <person name="Sarath G."/>
        </authorList>
    </citation>
    <scope>NUCLEOTIDE SEQUENCE</scope>
</reference>
<dbReference type="GO" id="GO:0003676">
    <property type="term" value="F:nucleic acid binding"/>
    <property type="evidence" value="ECO:0007669"/>
    <property type="project" value="InterPro"/>
</dbReference>
<name>A0A2S2PH93_SCHGA</name>
<proteinExistence type="predicted"/>
<dbReference type="PANTHER" id="PTHR33939">
    <property type="entry name" value="PROTEIN CBG22215"/>
    <property type="match status" value="1"/>
</dbReference>
<evidence type="ECO:0000313" key="1">
    <source>
        <dbReference type="EMBL" id="MBY28822.1"/>
    </source>
</evidence>
<sequence>MSFKDRDTHSQSKKIIFSVYNFIKMCSEKKDLDSDFFKSAQKIAAQACGISYITVRRICTEAKKSSVDSDEEVQFQSPRKLYKRAKKCSELDDFDADVVRRIIHEFYQRNEYPTAFSILSEIKKKLPHYEGCVRPVRNLLKNLKFTFKKCNNGRKMLMERNDIVALRCKFLRTMCTLRQNEDTRPVVYLDETWVNQNHSRSRIWQNNEETEGFKIPTGKGGRLIITHAGSSRFGFIEGSKLVFKCQAGNSSDYHSSMNSDVFKQWYVDMLKLLPEPCVIVMDNAPYHSMLVNNYPKCNARKAEVQEWLKNQNISFSPLETLSELRERVNLLKPTFKRYELDEIASSMGHEVVRLPPYHCQYNPIELIWAQVKGKVATNNSTFKMVDVERLTHEALDLVSKSDWEKCVKHAETIQDEDYQKEILMDSVLEPLIITFQTDDSNFGNDEDSEDDVQTLI</sequence>
<protein>
    <submittedName>
        <fullName evidence="1">Uncharacterized protein</fullName>
    </submittedName>
</protein>
<organism evidence="1">
    <name type="scientific">Schizaphis graminum</name>
    <name type="common">Green bug aphid</name>
    <dbReference type="NCBI Taxonomy" id="13262"/>
    <lineage>
        <taxon>Eukaryota</taxon>
        <taxon>Metazoa</taxon>
        <taxon>Ecdysozoa</taxon>
        <taxon>Arthropoda</taxon>
        <taxon>Hexapoda</taxon>
        <taxon>Insecta</taxon>
        <taxon>Pterygota</taxon>
        <taxon>Neoptera</taxon>
        <taxon>Paraneoptera</taxon>
        <taxon>Hemiptera</taxon>
        <taxon>Sternorrhyncha</taxon>
        <taxon>Aphidomorpha</taxon>
        <taxon>Aphidoidea</taxon>
        <taxon>Aphididae</taxon>
        <taxon>Aphidini</taxon>
        <taxon>Schizaphis</taxon>
    </lineage>
</organism>
<accession>A0A2S2PH93</accession>
<dbReference type="Gene3D" id="3.30.420.10">
    <property type="entry name" value="Ribonuclease H-like superfamily/Ribonuclease H"/>
    <property type="match status" value="1"/>
</dbReference>
<gene>
    <name evidence="1" type="ORF">g.25508</name>
</gene>